<proteinExistence type="predicted"/>
<dbReference type="RefSeq" id="WP_174207949.1">
    <property type="nucleotide sequence ID" value="NZ_JABUMX010000002.1"/>
</dbReference>
<reference evidence="1 2" key="1">
    <citation type="submission" date="2020-05" db="EMBL/GenBank/DDBJ databases">
        <authorList>
            <person name="Kim M.K."/>
        </authorList>
    </citation>
    <scope>NUCLEOTIDE SEQUENCE [LARGE SCALE GENOMIC DNA]</scope>
    <source>
        <strain evidence="1 2">BT25</strain>
    </source>
</reference>
<dbReference type="EMBL" id="JABUMX010000002">
    <property type="protein sequence ID" value="NTS31294.1"/>
    <property type="molecule type" value="Genomic_DNA"/>
</dbReference>
<comment type="caution">
    <text evidence="1">The sequence shown here is derived from an EMBL/GenBank/DDBJ whole genome shotgun (WGS) entry which is preliminary data.</text>
</comment>
<dbReference type="Proteomes" id="UP000550508">
    <property type="component" value="Unassembled WGS sequence"/>
</dbReference>
<protein>
    <submittedName>
        <fullName evidence="1">Uncharacterized protein</fullName>
    </submittedName>
</protein>
<organism evidence="1 2">
    <name type="scientific">Phyllobacterium pellucidum</name>
    <dbReference type="NCBI Taxonomy" id="2740464"/>
    <lineage>
        <taxon>Bacteria</taxon>
        <taxon>Pseudomonadati</taxon>
        <taxon>Pseudomonadota</taxon>
        <taxon>Alphaproteobacteria</taxon>
        <taxon>Hyphomicrobiales</taxon>
        <taxon>Phyllobacteriaceae</taxon>
        <taxon>Phyllobacterium</taxon>
    </lineage>
</organism>
<sequence length="227" mass="26309">MEKMHKLALDPSKKFGWCLHLDIDLLPERAEPYKREDQLFYGTWDLEKDIDGKKCCLRGQFAWNLWENFNALRRERGIEEDELQIILEGESYGSQKSEAGRRMAAMWLVVLEMMCVRKKLPPPITCPVDSWRESFIKCTRAPKEVGAGLKDDAARTEARRKWLKDKVMRVCSERGLHPKNDNEADALGIMFWALVGGIDALESSRRKKKEQRLTKTRQKKLDLAVAA</sequence>
<dbReference type="AlphaFoldDB" id="A0A849VQL7"/>
<evidence type="ECO:0000313" key="1">
    <source>
        <dbReference type="EMBL" id="NTS31294.1"/>
    </source>
</evidence>
<gene>
    <name evidence="1" type="ORF">HQ945_08500</name>
</gene>
<name>A0A849VQL7_9HYPH</name>
<keyword evidence="2" id="KW-1185">Reference proteome</keyword>
<evidence type="ECO:0000313" key="2">
    <source>
        <dbReference type="Proteomes" id="UP000550508"/>
    </source>
</evidence>
<accession>A0A849VQL7</accession>